<evidence type="ECO:0000313" key="3">
    <source>
        <dbReference type="Proteomes" id="UP000186601"/>
    </source>
</evidence>
<sequence length="364" mass="41397">MVNAYTQKDIKEEREVEEMLEPPCNLPFDGPCRPTMHRTIVDYVMDEEQVHEMLCEKTNLLSDEITSVGDMETSESNPAENNRIPLDTHRLGQNHASSSPSKRSRRRKIPRPNGGFGINYGLKEMLNWPQPRYVKLLTVARNLSNKFLDGTRPFNQQNATRVQYAVREGAQILPELAGYEYHWPMADALAVYVNNAWYHRRVVNRQQVDCSPLASSSGSSTLRNSSTDTSDLHADGSQTARFSSVSPHVSISPPSSGNLSRRGRRLVPQPIGTPGLPGRAGYNLKTTLKWGNEEYDELWDLVRSLVKEHHLDESKPISLQAPRRIEAVIKGCLEEMPRLKWYENCWPVRDVIARLLKKTSYKSD</sequence>
<accession>A0A2R6NHV7</accession>
<gene>
    <name evidence="2" type="ORF">PHLCEN_2v12160</name>
</gene>
<reference evidence="2 3" key="1">
    <citation type="submission" date="2018-02" db="EMBL/GenBank/DDBJ databases">
        <title>Genome sequence of the basidiomycete white-rot fungus Phlebia centrifuga.</title>
        <authorList>
            <person name="Granchi Z."/>
            <person name="Peng M."/>
            <person name="de Vries R.P."/>
            <person name="Hilden K."/>
            <person name="Makela M.R."/>
            <person name="Grigoriev I."/>
            <person name="Riley R."/>
        </authorList>
    </citation>
    <scope>NUCLEOTIDE SEQUENCE [LARGE SCALE GENOMIC DNA]</scope>
    <source>
        <strain evidence="2 3">FBCC195</strain>
    </source>
</reference>
<comment type="caution">
    <text evidence="2">The sequence shown here is derived from an EMBL/GenBank/DDBJ whole genome shotgun (WGS) entry which is preliminary data.</text>
</comment>
<dbReference type="Proteomes" id="UP000186601">
    <property type="component" value="Unassembled WGS sequence"/>
</dbReference>
<evidence type="ECO:0000313" key="2">
    <source>
        <dbReference type="EMBL" id="PSR71950.1"/>
    </source>
</evidence>
<name>A0A2R6NHV7_9APHY</name>
<proteinExistence type="predicted"/>
<feature type="region of interest" description="Disordered" evidence="1">
    <location>
        <begin position="211"/>
        <end position="272"/>
    </location>
</feature>
<dbReference type="AlphaFoldDB" id="A0A2R6NHV7"/>
<feature type="region of interest" description="Disordered" evidence="1">
    <location>
        <begin position="70"/>
        <end position="115"/>
    </location>
</feature>
<evidence type="ECO:0000256" key="1">
    <source>
        <dbReference type="SAM" id="MobiDB-lite"/>
    </source>
</evidence>
<dbReference type="OrthoDB" id="2804180at2759"/>
<dbReference type="STRING" id="98765.A0A2R6NHV7"/>
<protein>
    <submittedName>
        <fullName evidence="2">Uncharacterized protein</fullName>
    </submittedName>
</protein>
<keyword evidence="3" id="KW-1185">Reference proteome</keyword>
<feature type="compositionally biased region" description="Low complexity" evidence="1">
    <location>
        <begin position="243"/>
        <end position="260"/>
    </location>
</feature>
<organism evidence="2 3">
    <name type="scientific">Hermanssonia centrifuga</name>
    <dbReference type="NCBI Taxonomy" id="98765"/>
    <lineage>
        <taxon>Eukaryota</taxon>
        <taxon>Fungi</taxon>
        <taxon>Dikarya</taxon>
        <taxon>Basidiomycota</taxon>
        <taxon>Agaricomycotina</taxon>
        <taxon>Agaricomycetes</taxon>
        <taxon>Polyporales</taxon>
        <taxon>Meruliaceae</taxon>
        <taxon>Hermanssonia</taxon>
    </lineage>
</organism>
<dbReference type="EMBL" id="MLYV02001230">
    <property type="protein sequence ID" value="PSR71950.1"/>
    <property type="molecule type" value="Genomic_DNA"/>
</dbReference>
<feature type="compositionally biased region" description="Low complexity" evidence="1">
    <location>
        <begin position="211"/>
        <end position="226"/>
    </location>
</feature>